<dbReference type="GO" id="GO:0000981">
    <property type="term" value="F:DNA-binding transcription factor activity, RNA polymerase II-specific"/>
    <property type="evidence" value="ECO:0000318"/>
    <property type="project" value="GO_Central"/>
</dbReference>
<dbReference type="OrthoDB" id="6077919at2759"/>
<dbReference type="FunFam" id="3.30.160.60:FF:000773">
    <property type="entry name" value="Zinc finger protein 44"/>
    <property type="match status" value="1"/>
</dbReference>
<keyword evidence="5" id="KW-0862">Zinc</keyword>
<evidence type="ECO:0000256" key="10">
    <source>
        <dbReference type="PROSITE-ProRule" id="PRU00042"/>
    </source>
</evidence>
<reference evidence="14" key="1">
    <citation type="submission" date="2009-11" db="EMBL/GenBank/DDBJ databases">
        <authorList>
            <consortium name="Porcine genome sequencing project"/>
        </authorList>
    </citation>
    <scope>NUCLEOTIDE SEQUENCE [LARGE SCALE GENOMIC DNA]</scope>
    <source>
        <strain evidence="14">Duroc</strain>
    </source>
</reference>
<evidence type="ECO:0000256" key="4">
    <source>
        <dbReference type="ARBA" id="ARBA00022771"/>
    </source>
</evidence>
<feature type="domain" description="C2H2-type" evidence="11">
    <location>
        <begin position="453"/>
        <end position="480"/>
    </location>
</feature>
<keyword evidence="3" id="KW-0677">Repeat</keyword>
<proteinExistence type="predicted"/>
<evidence type="ECO:0000256" key="9">
    <source>
        <dbReference type="ARBA" id="ARBA00023242"/>
    </source>
</evidence>
<dbReference type="PANTHER" id="PTHR23234">
    <property type="entry name" value="ZNF44 PROTEIN"/>
    <property type="match status" value="1"/>
</dbReference>
<evidence type="ECO:0000313" key="15">
    <source>
        <dbReference type="VGNC" id="VGNC:98430"/>
    </source>
</evidence>
<evidence type="ECO:0000256" key="1">
    <source>
        <dbReference type="ARBA" id="ARBA00004123"/>
    </source>
</evidence>
<accession>A0A287AEQ7</accession>
<organism evidence="13 14">
    <name type="scientific">Sus scrofa</name>
    <name type="common">Pig</name>
    <dbReference type="NCBI Taxonomy" id="9823"/>
    <lineage>
        <taxon>Eukaryota</taxon>
        <taxon>Metazoa</taxon>
        <taxon>Chordata</taxon>
        <taxon>Craniata</taxon>
        <taxon>Vertebrata</taxon>
        <taxon>Euteleostomi</taxon>
        <taxon>Mammalia</taxon>
        <taxon>Eutheria</taxon>
        <taxon>Laurasiatheria</taxon>
        <taxon>Artiodactyla</taxon>
        <taxon>Suina</taxon>
        <taxon>Suidae</taxon>
        <taxon>Sus</taxon>
    </lineage>
</organism>
<name>A0A287AEQ7_PIG</name>
<keyword evidence="2" id="KW-0479">Metal-binding</keyword>
<dbReference type="CDD" id="cd07765">
    <property type="entry name" value="KRAB_A-box"/>
    <property type="match status" value="1"/>
</dbReference>
<evidence type="ECO:0000256" key="2">
    <source>
        <dbReference type="ARBA" id="ARBA00022723"/>
    </source>
</evidence>
<feature type="domain" description="KRAB" evidence="12">
    <location>
        <begin position="13"/>
        <end position="84"/>
    </location>
</feature>
<dbReference type="AlphaFoldDB" id="A0A287AEQ7"/>
<evidence type="ECO:0000256" key="7">
    <source>
        <dbReference type="ARBA" id="ARBA00023125"/>
    </source>
</evidence>
<evidence type="ECO:0000256" key="8">
    <source>
        <dbReference type="ARBA" id="ARBA00023163"/>
    </source>
</evidence>
<dbReference type="OMA" id="QHKIPEG"/>
<dbReference type="GO" id="GO:0005634">
    <property type="term" value="C:nucleus"/>
    <property type="evidence" value="ECO:0000318"/>
    <property type="project" value="GO_Central"/>
</dbReference>
<feature type="domain" description="C2H2-type" evidence="11">
    <location>
        <begin position="285"/>
        <end position="312"/>
    </location>
</feature>
<evidence type="ECO:0000256" key="3">
    <source>
        <dbReference type="ARBA" id="ARBA00022737"/>
    </source>
</evidence>
<feature type="domain" description="C2H2-type" evidence="11">
    <location>
        <begin position="341"/>
        <end position="368"/>
    </location>
</feature>
<dbReference type="InterPro" id="IPR036236">
    <property type="entry name" value="Znf_C2H2_sf"/>
</dbReference>
<evidence type="ECO:0000313" key="13">
    <source>
        <dbReference type="Ensembl" id="ENSSSCP00000042356.1"/>
    </source>
</evidence>
<gene>
    <name evidence="13 15" type="primary">ZNF891</name>
</gene>
<dbReference type="GO" id="GO:0000977">
    <property type="term" value="F:RNA polymerase II transcription regulatory region sequence-specific DNA binding"/>
    <property type="evidence" value="ECO:0000318"/>
    <property type="project" value="GO_Central"/>
</dbReference>
<dbReference type="Pfam" id="PF13465">
    <property type="entry name" value="zf-H2C2_2"/>
    <property type="match status" value="1"/>
</dbReference>
<dbReference type="Gene3D" id="3.30.160.60">
    <property type="entry name" value="Classic Zinc Finger"/>
    <property type="match status" value="8"/>
</dbReference>
<evidence type="ECO:0000313" key="14">
    <source>
        <dbReference type="Proteomes" id="UP000008227"/>
    </source>
</evidence>
<dbReference type="FunFam" id="3.30.160.60:FF:000478">
    <property type="entry name" value="Zinc finger protein 133"/>
    <property type="match status" value="1"/>
</dbReference>
<dbReference type="InterPro" id="IPR036051">
    <property type="entry name" value="KRAB_dom_sf"/>
</dbReference>
<evidence type="ECO:0000259" key="12">
    <source>
        <dbReference type="PROSITE" id="PS50805"/>
    </source>
</evidence>
<reference evidence="13" key="2">
    <citation type="journal article" date="2020" name="Gigascience">
        <title>An improved pig reference genome sequence to enable pig genetics and genomics research.</title>
        <authorList>
            <person name="Warr A."/>
            <person name="Affara N."/>
            <person name="Aken B."/>
            <person name="Beiki H."/>
            <person name="Bickhart D.M."/>
            <person name="Billis K."/>
            <person name="Chow W."/>
            <person name="Eory L."/>
            <person name="Finlayson H.A."/>
            <person name="Flicek P."/>
            <person name="Giron C.G."/>
            <person name="Griffin D.K."/>
            <person name="Hall R."/>
            <person name="Hannum G."/>
            <person name="Hourlier T."/>
            <person name="Howe K."/>
            <person name="Hume D.A."/>
            <person name="Izuogu O."/>
            <person name="Kim K."/>
            <person name="Koren S."/>
            <person name="Liu H."/>
            <person name="Manchanda N."/>
            <person name="Martin F.J."/>
            <person name="Nonneman D.J."/>
            <person name="O'Connor R.E."/>
            <person name="Phillippy A.M."/>
            <person name="Rohrer G.A."/>
            <person name="Rosen B.D."/>
            <person name="Rund L.A."/>
            <person name="Sargent C.A."/>
            <person name="Schook L.B."/>
            <person name="Schroeder S.G."/>
            <person name="Schwartz A.S."/>
            <person name="Skinner B.M."/>
            <person name="Talbot R."/>
            <person name="Tseng E."/>
            <person name="Tuggle C.K."/>
            <person name="Watson M."/>
            <person name="Smith T.P.L."/>
            <person name="Archibald A.L."/>
        </authorList>
    </citation>
    <scope>NUCLEOTIDE SEQUENCE [LARGE SCALE GENOMIC DNA]</scope>
    <source>
        <strain evidence="13">Duroc</strain>
    </source>
</reference>
<comment type="subcellular location">
    <subcellularLocation>
        <location evidence="1">Nucleus</location>
    </subcellularLocation>
</comment>
<dbReference type="GO" id="GO:0008270">
    <property type="term" value="F:zinc ion binding"/>
    <property type="evidence" value="ECO:0007669"/>
    <property type="project" value="UniProtKB-KW"/>
</dbReference>
<sequence>MAGFLATWFQGPVTFKDVAVEFTQEEWVMLDSAQRSMYRDVMLENYINLSSVEYHLCKPVISLLGQDLRTVKKIPQGTCPDQEIQLKTKESTSKQSILGENSSSATKMIRFTKNDRSSTMRKDWECCKIRKHPEGILSHMTLTQKKTASQKRFCGYHELEENSKLRSKLVFSKTVSSSKYCHKCYLDIECLKHNSVLNNYENTSVSERVCESHKYDSALWHLERTETAQNECTCSKLSIHFKHNMLPICNSFPMVDNCFECDKIKAFCQLSFFKQQKQTPTGGKHECNQCGKAYKRVSNFILHKISHMGEKQYECKDCGKVFCDSSTLRRHVRTHTGEKPYECNQCGRAFSQNTSLKAHVRIHTGEKPYECNHCGKSFGTSSYLVVHKRIHSGEKRYECSDCGKAFNTSSQLKVHKKRHTGENLHECNDCGKVYSGLSSLRMHLRTHTGEKPYECKECRKTFSVSSSLSRHVRTHTGEKPYECIQCGKLFSQNSSLVLHKRVHTRRESYRNPIT</sequence>
<dbReference type="FunFam" id="3.30.160.60:FF:002343">
    <property type="entry name" value="Zinc finger protein 33A"/>
    <property type="match status" value="1"/>
</dbReference>
<dbReference type="SUPFAM" id="SSF109640">
    <property type="entry name" value="KRAB domain (Kruppel-associated box)"/>
    <property type="match status" value="1"/>
</dbReference>
<keyword evidence="8" id="KW-0804">Transcription</keyword>
<dbReference type="FunCoup" id="A0A287AEQ7">
    <property type="interactions" value="74"/>
</dbReference>
<keyword evidence="9" id="KW-0539">Nucleus</keyword>
<dbReference type="InterPro" id="IPR050758">
    <property type="entry name" value="Znf_C2H2-type"/>
</dbReference>
<dbReference type="InParanoid" id="A0A287AEQ7"/>
<reference evidence="13" key="4">
    <citation type="submission" date="2025-09" db="UniProtKB">
        <authorList>
            <consortium name="Ensembl"/>
        </authorList>
    </citation>
    <scope>IDENTIFICATION</scope>
</reference>
<dbReference type="InterPro" id="IPR001909">
    <property type="entry name" value="KRAB"/>
</dbReference>
<dbReference type="GO" id="GO:0006357">
    <property type="term" value="P:regulation of transcription by RNA polymerase II"/>
    <property type="evidence" value="ECO:0000318"/>
    <property type="project" value="GO_Central"/>
</dbReference>
<dbReference type="SMR" id="A0A287AEQ7"/>
<dbReference type="FunFam" id="3.30.160.60:FF:000338">
    <property type="entry name" value="zinc finger protein 383"/>
    <property type="match status" value="1"/>
</dbReference>
<feature type="domain" description="C2H2-type" evidence="11">
    <location>
        <begin position="481"/>
        <end position="508"/>
    </location>
</feature>
<feature type="domain" description="C2H2-type" evidence="11">
    <location>
        <begin position="425"/>
        <end position="452"/>
    </location>
</feature>
<dbReference type="Gene3D" id="6.10.140.140">
    <property type="match status" value="1"/>
</dbReference>
<dbReference type="GeneID" id="110256671"/>
<dbReference type="SUPFAM" id="SSF57667">
    <property type="entry name" value="beta-beta-alpha zinc fingers"/>
    <property type="match status" value="4"/>
</dbReference>
<dbReference type="GeneTree" id="ENSGT00940000164587"/>
<dbReference type="SMART" id="SM00349">
    <property type="entry name" value="KRAB"/>
    <property type="match status" value="1"/>
</dbReference>
<keyword evidence="7" id="KW-0238">DNA-binding</keyword>
<dbReference type="InterPro" id="IPR013087">
    <property type="entry name" value="Znf_C2H2_type"/>
</dbReference>
<dbReference type="PROSITE" id="PS00028">
    <property type="entry name" value="ZINC_FINGER_C2H2_1"/>
    <property type="match status" value="8"/>
</dbReference>
<dbReference type="PROSITE" id="PS50157">
    <property type="entry name" value="ZINC_FINGER_C2H2_2"/>
    <property type="match status" value="8"/>
</dbReference>
<dbReference type="Pfam" id="PF00096">
    <property type="entry name" value="zf-C2H2"/>
    <property type="match status" value="6"/>
</dbReference>
<feature type="domain" description="C2H2-type" evidence="11">
    <location>
        <begin position="313"/>
        <end position="340"/>
    </location>
</feature>
<keyword evidence="14" id="KW-1185">Reference proteome</keyword>
<dbReference type="SMART" id="SM00355">
    <property type="entry name" value="ZnF_C2H2"/>
    <property type="match status" value="8"/>
</dbReference>
<reference evidence="13" key="3">
    <citation type="submission" date="2025-08" db="UniProtKB">
        <authorList>
            <consortium name="Ensembl"/>
        </authorList>
    </citation>
    <scope>IDENTIFICATION</scope>
</reference>
<dbReference type="Ensembl" id="ENSSSCT00000041945.3">
    <property type="protein sequence ID" value="ENSSSCP00000042356.1"/>
    <property type="gene ID" value="ENSSSCG00000037951.3"/>
</dbReference>
<protein>
    <submittedName>
        <fullName evidence="13">Zinc finger protein 891</fullName>
    </submittedName>
</protein>
<dbReference type="FunFam" id="3.30.160.60:FF:000384">
    <property type="entry name" value="Zinc finger protein 550"/>
    <property type="match status" value="1"/>
</dbReference>
<dbReference type="Proteomes" id="UP000008227">
    <property type="component" value="Chromosome 14"/>
</dbReference>
<dbReference type="FunFam" id="3.30.160.60:FF:000295">
    <property type="entry name" value="zinc finger protein 19"/>
    <property type="match status" value="1"/>
</dbReference>
<dbReference type="Bgee" id="ENSSSCG00000037951">
    <property type="expression patterns" value="Expressed in stomach and 41 other cell types or tissues"/>
</dbReference>
<evidence type="ECO:0000256" key="6">
    <source>
        <dbReference type="ARBA" id="ARBA00023015"/>
    </source>
</evidence>
<dbReference type="VGNC" id="VGNC:98430">
    <property type="gene designation" value="ZNF891"/>
</dbReference>
<evidence type="ECO:0000256" key="5">
    <source>
        <dbReference type="ARBA" id="ARBA00022833"/>
    </source>
</evidence>
<dbReference type="PROSITE" id="PS50805">
    <property type="entry name" value="KRAB"/>
    <property type="match status" value="1"/>
</dbReference>
<dbReference type="Pfam" id="PF01352">
    <property type="entry name" value="KRAB"/>
    <property type="match status" value="1"/>
</dbReference>
<evidence type="ECO:0000259" key="11">
    <source>
        <dbReference type="PROSITE" id="PS50157"/>
    </source>
</evidence>
<dbReference type="CTD" id="101060200"/>
<dbReference type="FunFam" id="3.30.160.60:FF:002254">
    <property type="entry name" value="Zinc finger protein 540"/>
    <property type="match status" value="1"/>
</dbReference>
<feature type="domain" description="C2H2-type" evidence="11">
    <location>
        <begin position="397"/>
        <end position="424"/>
    </location>
</feature>
<feature type="domain" description="C2H2-type" evidence="11">
    <location>
        <begin position="369"/>
        <end position="396"/>
    </location>
</feature>
<dbReference type="KEGG" id="ssc:110256671"/>
<keyword evidence="4 10" id="KW-0863">Zinc-finger</keyword>
<dbReference type="RefSeq" id="XP_020928562.1">
    <property type="nucleotide sequence ID" value="XM_021072903.1"/>
</dbReference>
<keyword evidence="6" id="KW-0805">Transcription regulation</keyword>
<dbReference type="PANTHER" id="PTHR23234:SF10">
    <property type="entry name" value="RIKEN CDNA 6720489N17 GENE-RELATED"/>
    <property type="match status" value="1"/>
</dbReference>